<dbReference type="PANTHER" id="PTHR46963">
    <property type="entry name" value="SIMILAR TO RIKEN CDNA E130308A19"/>
    <property type="match status" value="1"/>
</dbReference>
<dbReference type="EMBL" id="JBJQND010000003">
    <property type="protein sequence ID" value="KAL3881693.1"/>
    <property type="molecule type" value="Genomic_DNA"/>
</dbReference>
<name>A0ABD3X9L2_SINWO</name>
<feature type="domain" description="ZMYM2-like/QRICH1 C-terminal" evidence="5">
    <location>
        <begin position="257"/>
        <end position="397"/>
    </location>
</feature>
<evidence type="ECO:0000256" key="2">
    <source>
        <dbReference type="ARBA" id="ARBA00022553"/>
    </source>
</evidence>
<keyword evidence="3" id="KW-0832">Ubl conjugation</keyword>
<sequence>MEDSRIYTLKETVHTTNPRRCEKSSDDHEDGNVDRKNTNFSDNVLPQYDATCKSESQTNSTTFSKYSANNEQYTGSGSRLILPPGEVEMMQDSDSDSDMLTDTSEIKSQMKYGNTLHGRSYKEHYSERDMVHDENKNTKRKTETDIRLLTSYLLSLNETRNPENISANELDHYLSMYFTVIKKHDGNDYEPTSLRGMLCSLERYLRSRGYPSSVTRDNAFSRTRNALRGKQIRLRACGKGVKKTNDQVSNETRDRLNQLYTAKELGPYNPMSVLNSLCFAFVIHFRMRKAVDHKQLLWGDIQLKTQGSKEYLSYCPRTGKIGGDTRDTLKIWSYAECLERDPVAIYKLYATKRPPPMMSSEAPFYLGITTLHPLPNQAWFRATTMGVNKLNDLVRMVRDITGLPRVLLTSACSDAHFSERSITKSDAIISELAFKNHASLQTSTSATPQLHFSSWSGASKESTRDDVTSSDDNDSEGLIFLSNSSIKEGSQRRDLTTEAIRFSPNLSIKDGLPRQDVNNGGYQLSPNSTGKPTSLRRNLSTDNSVDQSISRKAEGQSTNDEKTRSPLDIAKALVRNIVREMDPEDMFEFGQWLRKMRITFNCNEDEVTFTEDAGDEAQLDGSVYTITLALTPQSLVSGEPIKVTSEKHTPKPQPTLCEDSVKDIHKASSNAIISKRDQAAINKIFERKNHVFPPLNMNQKVEEMSKAPDVSRELRYRRKLSESRATGGGLNFDTDKIMGNAADIDPVIPQRNFEPCLPTKRSFSETLIEDSKEKRFKASREVTTNDIIPMFTPTMKNTLISAPKASSNKANNVPFEKDFVSRPSFTHVHTSSNGDAQVSTTTLSRDANCSSLQSMMSQGVIPPSMLNVSGVASLTDPRLSTITRHPYIGGLQIQAMMQNSSAHCIFANPNMMTFLERFPQAGHQQMNTHLPTTNPNYSFPLSVLQPVYPKTSSIDHNSLRGQNISGRCNSDTVVTETNERSESRQTDA</sequence>
<feature type="compositionally biased region" description="Polar residues" evidence="4">
    <location>
        <begin position="516"/>
        <end position="548"/>
    </location>
</feature>
<accession>A0ABD3X9L2</accession>
<feature type="compositionally biased region" description="Polar residues" evidence="4">
    <location>
        <begin position="957"/>
        <end position="976"/>
    </location>
</feature>
<feature type="compositionally biased region" description="Basic and acidic residues" evidence="4">
    <location>
        <begin position="19"/>
        <end position="37"/>
    </location>
</feature>
<proteinExistence type="predicted"/>
<dbReference type="InterPro" id="IPR042838">
    <property type="entry name" value="KIAA1958"/>
</dbReference>
<evidence type="ECO:0000259" key="5">
    <source>
        <dbReference type="Pfam" id="PF12012"/>
    </source>
</evidence>
<feature type="compositionally biased region" description="Basic and acidic residues" evidence="4">
    <location>
        <begin position="977"/>
        <end position="988"/>
    </location>
</feature>
<feature type="region of interest" description="Disordered" evidence="4">
    <location>
        <begin position="506"/>
        <end position="563"/>
    </location>
</feature>
<dbReference type="InterPro" id="IPR021893">
    <property type="entry name" value="ZMYM2-like_C"/>
</dbReference>
<dbReference type="Proteomes" id="UP001634394">
    <property type="component" value="Unassembled WGS sequence"/>
</dbReference>
<dbReference type="PANTHER" id="PTHR46963:SF2">
    <property type="match status" value="1"/>
</dbReference>
<keyword evidence="1" id="KW-1017">Isopeptide bond</keyword>
<gene>
    <name evidence="6" type="ORF">ACJMK2_028097</name>
</gene>
<comment type="caution">
    <text evidence="6">The sequence shown here is derived from an EMBL/GenBank/DDBJ whole genome shotgun (WGS) entry which is preliminary data.</text>
</comment>
<evidence type="ECO:0000256" key="3">
    <source>
        <dbReference type="ARBA" id="ARBA00022843"/>
    </source>
</evidence>
<reference evidence="6 7" key="1">
    <citation type="submission" date="2024-11" db="EMBL/GenBank/DDBJ databases">
        <title>Chromosome-level genome assembly of the freshwater bivalve Anodonta woodiana.</title>
        <authorList>
            <person name="Chen X."/>
        </authorList>
    </citation>
    <scope>NUCLEOTIDE SEQUENCE [LARGE SCALE GENOMIC DNA]</scope>
    <source>
        <strain evidence="6">MN2024</strain>
        <tissue evidence="6">Gills</tissue>
    </source>
</reference>
<protein>
    <recommendedName>
        <fullName evidence="5">ZMYM2-like/QRICH1 C-terminal domain-containing protein</fullName>
    </recommendedName>
</protein>
<evidence type="ECO:0000313" key="7">
    <source>
        <dbReference type="Proteomes" id="UP001634394"/>
    </source>
</evidence>
<feature type="region of interest" description="Disordered" evidence="4">
    <location>
        <begin position="450"/>
        <end position="483"/>
    </location>
</feature>
<keyword evidence="7" id="KW-1185">Reference proteome</keyword>
<organism evidence="6 7">
    <name type="scientific">Sinanodonta woodiana</name>
    <name type="common">Chinese pond mussel</name>
    <name type="synonym">Anodonta woodiana</name>
    <dbReference type="NCBI Taxonomy" id="1069815"/>
    <lineage>
        <taxon>Eukaryota</taxon>
        <taxon>Metazoa</taxon>
        <taxon>Spiralia</taxon>
        <taxon>Lophotrochozoa</taxon>
        <taxon>Mollusca</taxon>
        <taxon>Bivalvia</taxon>
        <taxon>Autobranchia</taxon>
        <taxon>Heteroconchia</taxon>
        <taxon>Palaeoheterodonta</taxon>
        <taxon>Unionida</taxon>
        <taxon>Unionoidea</taxon>
        <taxon>Unionidae</taxon>
        <taxon>Unioninae</taxon>
        <taxon>Sinanodonta</taxon>
    </lineage>
</organism>
<feature type="compositionally biased region" description="Basic and acidic residues" evidence="4">
    <location>
        <begin position="549"/>
        <end position="563"/>
    </location>
</feature>
<feature type="region of interest" description="Disordered" evidence="4">
    <location>
        <begin position="957"/>
        <end position="988"/>
    </location>
</feature>
<evidence type="ECO:0000313" key="6">
    <source>
        <dbReference type="EMBL" id="KAL3881693.1"/>
    </source>
</evidence>
<feature type="region of interest" description="Disordered" evidence="4">
    <location>
        <begin position="12"/>
        <end position="44"/>
    </location>
</feature>
<feature type="compositionally biased region" description="Polar residues" evidence="4">
    <location>
        <begin position="450"/>
        <end position="460"/>
    </location>
</feature>
<dbReference type="Pfam" id="PF12012">
    <property type="entry name" value="DUF3504"/>
    <property type="match status" value="1"/>
</dbReference>
<dbReference type="AlphaFoldDB" id="A0ABD3X9L2"/>
<keyword evidence="2" id="KW-0597">Phosphoprotein</keyword>
<evidence type="ECO:0000256" key="4">
    <source>
        <dbReference type="SAM" id="MobiDB-lite"/>
    </source>
</evidence>
<evidence type="ECO:0000256" key="1">
    <source>
        <dbReference type="ARBA" id="ARBA00022499"/>
    </source>
</evidence>